<evidence type="ECO:0000313" key="2">
    <source>
        <dbReference type="EMBL" id="ERM97009.1"/>
    </source>
</evidence>
<organism evidence="2 3">
    <name type="scientific">Amborella trichopoda</name>
    <dbReference type="NCBI Taxonomy" id="13333"/>
    <lineage>
        <taxon>Eukaryota</taxon>
        <taxon>Viridiplantae</taxon>
        <taxon>Streptophyta</taxon>
        <taxon>Embryophyta</taxon>
        <taxon>Tracheophyta</taxon>
        <taxon>Spermatophyta</taxon>
        <taxon>Magnoliopsida</taxon>
        <taxon>Amborellales</taxon>
        <taxon>Amborellaceae</taxon>
        <taxon>Amborella</taxon>
    </lineage>
</organism>
<gene>
    <name evidence="2" type="ORF">AMTR_s00074p00199470</name>
</gene>
<dbReference type="EMBL" id="KI396637">
    <property type="protein sequence ID" value="ERM97009.1"/>
    <property type="molecule type" value="Genomic_DNA"/>
</dbReference>
<name>W1NQD6_AMBTC</name>
<reference evidence="3" key="1">
    <citation type="journal article" date="2013" name="Science">
        <title>The Amborella genome and the evolution of flowering plants.</title>
        <authorList>
            <consortium name="Amborella Genome Project"/>
        </authorList>
    </citation>
    <scope>NUCLEOTIDE SEQUENCE [LARGE SCALE GENOMIC DNA]</scope>
</reference>
<evidence type="ECO:0000256" key="1">
    <source>
        <dbReference type="SAM" id="MobiDB-lite"/>
    </source>
</evidence>
<feature type="region of interest" description="Disordered" evidence="1">
    <location>
        <begin position="117"/>
        <end position="146"/>
    </location>
</feature>
<dbReference type="Gramene" id="ERM97009">
    <property type="protein sequence ID" value="ERM97009"/>
    <property type="gene ID" value="AMTR_s00074p00199470"/>
</dbReference>
<accession>W1NQD6</accession>
<evidence type="ECO:0000313" key="3">
    <source>
        <dbReference type="Proteomes" id="UP000017836"/>
    </source>
</evidence>
<keyword evidence="3" id="KW-1185">Reference proteome</keyword>
<protein>
    <submittedName>
        <fullName evidence="2">Uncharacterized protein</fullName>
    </submittedName>
</protein>
<dbReference type="HOGENOM" id="CLU_1779938_0_0_1"/>
<dbReference type="STRING" id="13333.W1NQD6"/>
<dbReference type="AlphaFoldDB" id="W1NQD6"/>
<proteinExistence type="predicted"/>
<sequence length="146" mass="16322">MSESKDLQRQRFEGVSKSIKQTVHHLPILSQSQGNLEELGFLEKQETDKESLESDPKKSEILHESFLVYSRGQWRKKTEVKREVRAIETAANSGTPQDGEIISNCHDSKKRKLFIGGSAANNSEEEEVSQEDVQVSGFGSEISVAS</sequence>
<dbReference type="Proteomes" id="UP000017836">
    <property type="component" value="Unassembled WGS sequence"/>
</dbReference>